<organism evidence="2 3">
    <name type="scientific">Morus notabilis</name>
    <dbReference type="NCBI Taxonomy" id="981085"/>
    <lineage>
        <taxon>Eukaryota</taxon>
        <taxon>Viridiplantae</taxon>
        <taxon>Streptophyta</taxon>
        <taxon>Embryophyta</taxon>
        <taxon>Tracheophyta</taxon>
        <taxon>Spermatophyta</taxon>
        <taxon>Magnoliopsida</taxon>
        <taxon>eudicotyledons</taxon>
        <taxon>Gunneridae</taxon>
        <taxon>Pentapetalae</taxon>
        <taxon>rosids</taxon>
        <taxon>fabids</taxon>
        <taxon>Rosales</taxon>
        <taxon>Moraceae</taxon>
        <taxon>Moreae</taxon>
        <taxon>Morus</taxon>
    </lineage>
</organism>
<sequence length="67" mass="7447">MLPRRNGHHKSSHGARRVSPRMGSRRPKGTLAIVVPSTPATDSQRGVLGACRSREWLVAQPWCNNYP</sequence>
<dbReference type="EMBL" id="KE346343">
    <property type="protein sequence ID" value="EXC33726.1"/>
    <property type="molecule type" value="Genomic_DNA"/>
</dbReference>
<accession>W9SL62</accession>
<evidence type="ECO:0000256" key="1">
    <source>
        <dbReference type="SAM" id="MobiDB-lite"/>
    </source>
</evidence>
<feature type="region of interest" description="Disordered" evidence="1">
    <location>
        <begin position="1"/>
        <end position="27"/>
    </location>
</feature>
<evidence type="ECO:0000313" key="2">
    <source>
        <dbReference type="EMBL" id="EXC33726.1"/>
    </source>
</evidence>
<proteinExistence type="predicted"/>
<protein>
    <submittedName>
        <fullName evidence="2">Uncharacterized protein</fullName>
    </submittedName>
</protein>
<keyword evidence="3" id="KW-1185">Reference proteome</keyword>
<gene>
    <name evidence="2" type="ORF">L484_008970</name>
</gene>
<dbReference type="AlphaFoldDB" id="W9SL62"/>
<name>W9SL62_9ROSA</name>
<reference evidence="3" key="1">
    <citation type="submission" date="2013-01" db="EMBL/GenBank/DDBJ databases">
        <title>Draft Genome Sequence of a Mulberry Tree, Morus notabilis C.K. Schneid.</title>
        <authorList>
            <person name="He N."/>
            <person name="Zhao S."/>
        </authorList>
    </citation>
    <scope>NUCLEOTIDE SEQUENCE</scope>
</reference>
<dbReference type="Proteomes" id="UP000030645">
    <property type="component" value="Unassembled WGS sequence"/>
</dbReference>
<evidence type="ECO:0000313" key="3">
    <source>
        <dbReference type="Proteomes" id="UP000030645"/>
    </source>
</evidence>